<proteinExistence type="inferred from homology"/>
<feature type="transmembrane region" description="Helical" evidence="7">
    <location>
        <begin position="279"/>
        <end position="300"/>
    </location>
</feature>
<dbReference type="InterPro" id="IPR000620">
    <property type="entry name" value="EamA_dom"/>
</dbReference>
<dbReference type="GO" id="GO:0016020">
    <property type="term" value="C:membrane"/>
    <property type="evidence" value="ECO:0007669"/>
    <property type="project" value="UniProtKB-SubCell"/>
</dbReference>
<reference evidence="9 10" key="1">
    <citation type="submission" date="2019-10" db="EMBL/GenBank/DDBJ databases">
        <title>Whole genome shotgun sequence of Streptomyces angustmyceticus NBRC 3934.</title>
        <authorList>
            <person name="Hosoyama A."/>
            <person name="Ichikawa N."/>
            <person name="Kimura A."/>
            <person name="Kitahashi Y."/>
            <person name="Komaki H."/>
            <person name="Uohara A."/>
        </authorList>
    </citation>
    <scope>NUCLEOTIDE SEQUENCE [LARGE SCALE GENOMIC DNA]</scope>
    <source>
        <strain evidence="9 10">NBRC 3934</strain>
    </source>
</reference>
<feature type="transmembrane region" description="Helical" evidence="7">
    <location>
        <begin position="223"/>
        <end position="246"/>
    </location>
</feature>
<evidence type="ECO:0000313" key="10">
    <source>
        <dbReference type="Proteomes" id="UP000325598"/>
    </source>
</evidence>
<accession>A0A5J4LEP8</accession>
<comment type="similarity">
    <text evidence="2">Belongs to the EamA transporter family.</text>
</comment>
<evidence type="ECO:0000259" key="8">
    <source>
        <dbReference type="Pfam" id="PF00892"/>
    </source>
</evidence>
<feature type="transmembrane region" description="Helical" evidence="7">
    <location>
        <begin position="113"/>
        <end position="133"/>
    </location>
</feature>
<protein>
    <submittedName>
        <fullName evidence="9">Membrane protein</fullName>
    </submittedName>
</protein>
<feature type="domain" description="EamA" evidence="8">
    <location>
        <begin position="163"/>
        <end position="291"/>
    </location>
</feature>
<dbReference type="InterPro" id="IPR037185">
    <property type="entry name" value="EmrE-like"/>
</dbReference>
<name>A0A5J4LEP8_9ACTN</name>
<dbReference type="OrthoDB" id="9815120at2"/>
<keyword evidence="10" id="KW-1185">Reference proteome</keyword>
<evidence type="ECO:0000256" key="7">
    <source>
        <dbReference type="SAM" id="Phobius"/>
    </source>
</evidence>
<dbReference type="Proteomes" id="UP000325598">
    <property type="component" value="Unassembled WGS sequence"/>
</dbReference>
<feature type="transmembrane region" description="Helical" evidence="7">
    <location>
        <begin position="164"/>
        <end position="185"/>
    </location>
</feature>
<evidence type="ECO:0000256" key="4">
    <source>
        <dbReference type="ARBA" id="ARBA00022989"/>
    </source>
</evidence>
<feature type="transmembrane region" description="Helical" evidence="7">
    <location>
        <begin position="89"/>
        <end position="107"/>
    </location>
</feature>
<feature type="compositionally biased region" description="Low complexity" evidence="6">
    <location>
        <begin position="307"/>
        <end position="345"/>
    </location>
</feature>
<feature type="region of interest" description="Disordered" evidence="6">
    <location>
        <begin position="307"/>
        <end position="356"/>
    </location>
</feature>
<evidence type="ECO:0000313" key="9">
    <source>
        <dbReference type="EMBL" id="GES29990.1"/>
    </source>
</evidence>
<keyword evidence="3 7" id="KW-0812">Transmembrane</keyword>
<dbReference type="SUPFAM" id="SSF103481">
    <property type="entry name" value="Multidrug resistance efflux transporter EmrE"/>
    <property type="match status" value="2"/>
</dbReference>
<dbReference type="AlphaFoldDB" id="A0A5J4LEP8"/>
<evidence type="ECO:0000256" key="2">
    <source>
        <dbReference type="ARBA" id="ARBA00007362"/>
    </source>
</evidence>
<dbReference type="EMBL" id="BLAG01000007">
    <property type="protein sequence ID" value="GES29990.1"/>
    <property type="molecule type" value="Genomic_DNA"/>
</dbReference>
<feature type="transmembrane region" description="Helical" evidence="7">
    <location>
        <begin position="253"/>
        <end position="273"/>
    </location>
</feature>
<dbReference type="Pfam" id="PF00892">
    <property type="entry name" value="EamA"/>
    <property type="match status" value="1"/>
</dbReference>
<evidence type="ECO:0000256" key="3">
    <source>
        <dbReference type="ARBA" id="ARBA00022692"/>
    </source>
</evidence>
<dbReference type="PANTHER" id="PTHR32322">
    <property type="entry name" value="INNER MEMBRANE TRANSPORTER"/>
    <property type="match status" value="1"/>
</dbReference>
<feature type="transmembrane region" description="Helical" evidence="7">
    <location>
        <begin position="59"/>
        <end position="77"/>
    </location>
</feature>
<evidence type="ECO:0000256" key="6">
    <source>
        <dbReference type="SAM" id="MobiDB-lite"/>
    </source>
</evidence>
<feature type="transmembrane region" description="Helical" evidence="7">
    <location>
        <begin position="197"/>
        <end position="217"/>
    </location>
</feature>
<evidence type="ECO:0000256" key="5">
    <source>
        <dbReference type="ARBA" id="ARBA00023136"/>
    </source>
</evidence>
<gene>
    <name evidence="9" type="ORF">San01_24770</name>
</gene>
<evidence type="ECO:0000256" key="1">
    <source>
        <dbReference type="ARBA" id="ARBA00004141"/>
    </source>
</evidence>
<dbReference type="InterPro" id="IPR050638">
    <property type="entry name" value="AA-Vitamin_Transporters"/>
</dbReference>
<comment type="caution">
    <text evidence="9">The sequence shown here is derived from an EMBL/GenBank/DDBJ whole genome shotgun (WGS) entry which is preliminary data.</text>
</comment>
<sequence>MLRCMTRSSHGTGYPAAARGEKAARAGRAAGVAMMFGSGLSNQAGAATGALAFPVIGPAGVVAVRQWVAGLVLLAVGRPRLRSFTWRQWWPVLCLAAVFATMNLSLYTAIDRIGLGLAVTLEFLGPLAVALAASRRLADLLCALVAGAAVVLLTRPQASTDYTGIALGLLAAVCWASYILLNRLVGARLPGAEGSAAAAGVSALLYVPVGLTVLAHRPPSASAVGYAAVAGILSSAVPFLADLLALRRVPARFFGIFMSVNPVLAALVGLVVLHQTLQAVDWLAITVIVAANTVSILAAGPRPTAPPVARGGPALPGAAVAGSGTDRTVTTEPAPATALTAAHAPRNGPLPPRETR</sequence>
<keyword evidence="5 7" id="KW-0472">Membrane</keyword>
<feature type="transmembrane region" description="Helical" evidence="7">
    <location>
        <begin position="140"/>
        <end position="158"/>
    </location>
</feature>
<comment type="subcellular location">
    <subcellularLocation>
        <location evidence="1">Membrane</location>
        <topology evidence="1">Multi-pass membrane protein</topology>
    </subcellularLocation>
</comment>
<dbReference type="PANTHER" id="PTHR32322:SF2">
    <property type="entry name" value="EAMA DOMAIN-CONTAINING PROTEIN"/>
    <property type="match status" value="1"/>
</dbReference>
<feature type="transmembrane region" description="Helical" evidence="7">
    <location>
        <begin position="29"/>
        <end position="53"/>
    </location>
</feature>
<keyword evidence="4 7" id="KW-1133">Transmembrane helix</keyword>
<organism evidence="9 10">
    <name type="scientific">Streptomyces angustmyceticus</name>
    <dbReference type="NCBI Taxonomy" id="285578"/>
    <lineage>
        <taxon>Bacteria</taxon>
        <taxon>Bacillati</taxon>
        <taxon>Actinomycetota</taxon>
        <taxon>Actinomycetes</taxon>
        <taxon>Kitasatosporales</taxon>
        <taxon>Streptomycetaceae</taxon>
        <taxon>Streptomyces</taxon>
    </lineage>
</organism>